<evidence type="ECO:0000313" key="2">
    <source>
        <dbReference type="Proteomes" id="UP000499080"/>
    </source>
</evidence>
<dbReference type="AlphaFoldDB" id="A0A4Y2NZA6"/>
<dbReference type="Proteomes" id="UP000499080">
    <property type="component" value="Unassembled WGS sequence"/>
</dbReference>
<protein>
    <submittedName>
        <fullName evidence="1">Uncharacterized protein</fullName>
    </submittedName>
</protein>
<name>A0A4Y2NZA6_ARAVE</name>
<organism evidence="1 2">
    <name type="scientific">Araneus ventricosus</name>
    <name type="common">Orbweaver spider</name>
    <name type="synonym">Epeira ventricosa</name>
    <dbReference type="NCBI Taxonomy" id="182803"/>
    <lineage>
        <taxon>Eukaryota</taxon>
        <taxon>Metazoa</taxon>
        <taxon>Ecdysozoa</taxon>
        <taxon>Arthropoda</taxon>
        <taxon>Chelicerata</taxon>
        <taxon>Arachnida</taxon>
        <taxon>Araneae</taxon>
        <taxon>Araneomorphae</taxon>
        <taxon>Entelegynae</taxon>
        <taxon>Araneoidea</taxon>
        <taxon>Araneidae</taxon>
        <taxon>Araneus</taxon>
    </lineage>
</organism>
<reference evidence="1 2" key="1">
    <citation type="journal article" date="2019" name="Sci. Rep.">
        <title>Orb-weaving spider Araneus ventricosus genome elucidates the spidroin gene catalogue.</title>
        <authorList>
            <person name="Kono N."/>
            <person name="Nakamura H."/>
            <person name="Ohtoshi R."/>
            <person name="Moran D.A.P."/>
            <person name="Shinohara A."/>
            <person name="Yoshida Y."/>
            <person name="Fujiwara M."/>
            <person name="Mori M."/>
            <person name="Tomita M."/>
            <person name="Arakawa K."/>
        </authorList>
    </citation>
    <scope>NUCLEOTIDE SEQUENCE [LARGE SCALE GENOMIC DNA]</scope>
</reference>
<proteinExistence type="predicted"/>
<comment type="caution">
    <text evidence="1">The sequence shown here is derived from an EMBL/GenBank/DDBJ whole genome shotgun (WGS) entry which is preliminary data.</text>
</comment>
<accession>A0A4Y2NZA6</accession>
<keyword evidence="2" id="KW-1185">Reference proteome</keyword>
<dbReference type="EMBL" id="BGPR01009961">
    <property type="protein sequence ID" value="GBN43377.1"/>
    <property type="molecule type" value="Genomic_DNA"/>
</dbReference>
<evidence type="ECO:0000313" key="1">
    <source>
        <dbReference type="EMBL" id="GBN43377.1"/>
    </source>
</evidence>
<gene>
    <name evidence="1" type="ORF">AVEN_90771_1</name>
</gene>
<sequence length="134" mass="15520">MKNMTFQESFHVFTIPASCHNQKCGLTLCGADVRAVADKCLSCCPYCAPDDEKRYTGDDVDETEYYDYPSYVPTDLDAYKATKTIMKWLYLMDGDYGDFDFIEANIYLTQVKKLSYRKAIQAYRKSKKLMESEK</sequence>